<name>A0AAE0Y3R5_9GAST</name>
<keyword evidence="3" id="KW-1185">Reference proteome</keyword>
<accession>A0AAE0Y3R5</accession>
<organism evidence="2 3">
    <name type="scientific">Elysia crispata</name>
    <name type="common">lettuce slug</name>
    <dbReference type="NCBI Taxonomy" id="231223"/>
    <lineage>
        <taxon>Eukaryota</taxon>
        <taxon>Metazoa</taxon>
        <taxon>Spiralia</taxon>
        <taxon>Lophotrochozoa</taxon>
        <taxon>Mollusca</taxon>
        <taxon>Gastropoda</taxon>
        <taxon>Heterobranchia</taxon>
        <taxon>Euthyneura</taxon>
        <taxon>Panpulmonata</taxon>
        <taxon>Sacoglossa</taxon>
        <taxon>Placobranchoidea</taxon>
        <taxon>Plakobranchidae</taxon>
        <taxon>Elysia</taxon>
    </lineage>
</organism>
<feature type="compositionally biased region" description="Basic and acidic residues" evidence="1">
    <location>
        <begin position="29"/>
        <end position="41"/>
    </location>
</feature>
<sequence>MPQDGSEHNSTVKCLHSTIEAGGDSTAHTGREHGEMTRNQRAKKETVIIAHTDTQTHAPTGIREGVYYSVLTESSTILNPHVPVHTQVPKLLYWNYLSIENKEGTKSRDAGPPQLGQGGRVILPATSTQRDKTEDWEDKLIKPKRPVTSFLWDSPNVFGNLGKLVAT</sequence>
<dbReference type="Proteomes" id="UP001283361">
    <property type="component" value="Unassembled WGS sequence"/>
</dbReference>
<gene>
    <name evidence="2" type="ORF">RRG08_007641</name>
</gene>
<proteinExistence type="predicted"/>
<dbReference type="AlphaFoldDB" id="A0AAE0Y3R5"/>
<evidence type="ECO:0000313" key="2">
    <source>
        <dbReference type="EMBL" id="KAK3731562.1"/>
    </source>
</evidence>
<evidence type="ECO:0000256" key="1">
    <source>
        <dbReference type="SAM" id="MobiDB-lite"/>
    </source>
</evidence>
<dbReference type="EMBL" id="JAWDGP010006995">
    <property type="protein sequence ID" value="KAK3731562.1"/>
    <property type="molecule type" value="Genomic_DNA"/>
</dbReference>
<comment type="caution">
    <text evidence="2">The sequence shown here is derived from an EMBL/GenBank/DDBJ whole genome shotgun (WGS) entry which is preliminary data.</text>
</comment>
<protein>
    <submittedName>
        <fullName evidence="2">Uncharacterized protein</fullName>
    </submittedName>
</protein>
<feature type="region of interest" description="Disordered" evidence="1">
    <location>
        <begin position="18"/>
        <end position="41"/>
    </location>
</feature>
<reference evidence="2" key="1">
    <citation type="journal article" date="2023" name="G3 (Bethesda)">
        <title>A reference genome for the long-term kleptoplast-retaining sea slug Elysia crispata morphotype clarki.</title>
        <authorList>
            <person name="Eastman K.E."/>
            <person name="Pendleton A.L."/>
            <person name="Shaikh M.A."/>
            <person name="Suttiyut T."/>
            <person name="Ogas R."/>
            <person name="Tomko P."/>
            <person name="Gavelis G."/>
            <person name="Widhalm J.R."/>
            <person name="Wisecaver J.H."/>
        </authorList>
    </citation>
    <scope>NUCLEOTIDE SEQUENCE</scope>
    <source>
        <strain evidence="2">ECLA1</strain>
    </source>
</reference>
<evidence type="ECO:0000313" key="3">
    <source>
        <dbReference type="Proteomes" id="UP001283361"/>
    </source>
</evidence>